<keyword evidence="8 11" id="KW-0472">Membrane</keyword>
<dbReference type="NCBIfam" id="TIGR02532">
    <property type="entry name" value="IV_pilin_GFxxxE"/>
    <property type="match status" value="1"/>
</dbReference>
<dbReference type="EMBL" id="VLKG01000014">
    <property type="protein sequence ID" value="TWH64049.1"/>
    <property type="molecule type" value="Genomic_DNA"/>
</dbReference>
<dbReference type="GO" id="GO:0015627">
    <property type="term" value="C:type II protein secretion system complex"/>
    <property type="evidence" value="ECO:0007669"/>
    <property type="project" value="InterPro"/>
</dbReference>
<evidence type="ECO:0000256" key="7">
    <source>
        <dbReference type="ARBA" id="ARBA00022989"/>
    </source>
</evidence>
<dbReference type="InterPro" id="IPR012902">
    <property type="entry name" value="N_methyl_site"/>
</dbReference>
<feature type="transmembrane region" description="Helical" evidence="11">
    <location>
        <begin position="12"/>
        <end position="30"/>
    </location>
</feature>
<sequence length="165" mass="18539">MSHALKQDAFSLIELLIILVLLGIGLSWATPALKQLLQQNQDKAVQQLLLSHLHQARMQAIIHQKTHTLCGSSDGLTCDGHWDKHWIILKGDSSYPNRVHQVNTHNKLCWRGLTNSIRFQPNGTAPASNGSFTLCRQQHIAWRLVLNNQGRIRPSDEPPSTNCCL</sequence>
<dbReference type="InterPro" id="IPR045584">
    <property type="entry name" value="Pilin-like"/>
</dbReference>
<proteinExistence type="inferred from homology"/>
<evidence type="ECO:0000256" key="3">
    <source>
        <dbReference type="ARBA" id="ARBA00022475"/>
    </source>
</evidence>
<comment type="caution">
    <text evidence="13">The sequence shown here is derived from an EMBL/GenBank/DDBJ whole genome shotgun (WGS) entry which is preliminary data.</text>
</comment>
<evidence type="ECO:0000313" key="14">
    <source>
        <dbReference type="Proteomes" id="UP000319627"/>
    </source>
</evidence>
<reference evidence="13 14" key="1">
    <citation type="submission" date="2019-07" db="EMBL/GenBank/DDBJ databases">
        <title>Genomic Encyclopedia of Type Strains, Phase I: the one thousand microbial genomes (KMG-I) project.</title>
        <authorList>
            <person name="Kyrpides N."/>
        </authorList>
    </citation>
    <scope>NUCLEOTIDE SEQUENCE [LARGE SCALE GENOMIC DNA]</scope>
    <source>
        <strain evidence="13 14">DSM 375</strain>
    </source>
</reference>
<dbReference type="RefSeq" id="WP_144573119.1">
    <property type="nucleotide sequence ID" value="NZ_VLKG01000014.1"/>
</dbReference>
<evidence type="ECO:0000256" key="10">
    <source>
        <dbReference type="ARBA" id="ARBA00030775"/>
    </source>
</evidence>
<dbReference type="Gene3D" id="3.55.40.10">
    <property type="entry name" value="minor pseudopilin epsh domain"/>
    <property type="match status" value="1"/>
</dbReference>
<dbReference type="Proteomes" id="UP000319627">
    <property type="component" value="Unassembled WGS sequence"/>
</dbReference>
<keyword evidence="6 11" id="KW-0812">Transmembrane</keyword>
<comment type="similarity">
    <text evidence="9">Belongs to the GSP H family.</text>
</comment>
<evidence type="ECO:0000256" key="11">
    <source>
        <dbReference type="SAM" id="Phobius"/>
    </source>
</evidence>
<keyword evidence="14" id="KW-1185">Reference proteome</keyword>
<dbReference type="Pfam" id="PF12019">
    <property type="entry name" value="GspH"/>
    <property type="match status" value="1"/>
</dbReference>
<keyword evidence="4" id="KW-0488">Methylation</keyword>
<dbReference type="Pfam" id="PF07963">
    <property type="entry name" value="N_methyl"/>
    <property type="match status" value="1"/>
</dbReference>
<dbReference type="InterPro" id="IPR022346">
    <property type="entry name" value="T2SS_GspH"/>
</dbReference>
<dbReference type="AlphaFoldDB" id="A0A562HZ46"/>
<evidence type="ECO:0000256" key="4">
    <source>
        <dbReference type="ARBA" id="ARBA00022481"/>
    </source>
</evidence>
<evidence type="ECO:0000313" key="13">
    <source>
        <dbReference type="EMBL" id="TWH64049.1"/>
    </source>
</evidence>
<name>A0A562HZ46_9GAMM</name>
<feature type="domain" description="General secretion pathway GspH" evidence="12">
    <location>
        <begin position="47"/>
        <end position="150"/>
    </location>
</feature>
<protein>
    <recommendedName>
        <fullName evidence="2">Type II secretion system protein H</fullName>
    </recommendedName>
    <alternativeName>
        <fullName evidence="10">General secretion pathway protein H</fullName>
    </alternativeName>
</protein>
<comment type="subcellular location">
    <subcellularLocation>
        <location evidence="1">Cell inner membrane</location>
        <topology evidence="1">Single-pass membrane protein</topology>
    </subcellularLocation>
</comment>
<dbReference type="OrthoDB" id="6120962at2"/>
<accession>A0A562HZ46</accession>
<evidence type="ECO:0000259" key="12">
    <source>
        <dbReference type="Pfam" id="PF12019"/>
    </source>
</evidence>
<evidence type="ECO:0000256" key="2">
    <source>
        <dbReference type="ARBA" id="ARBA00021549"/>
    </source>
</evidence>
<evidence type="ECO:0000256" key="8">
    <source>
        <dbReference type="ARBA" id="ARBA00023136"/>
    </source>
</evidence>
<keyword evidence="7 11" id="KW-1133">Transmembrane helix</keyword>
<organism evidence="13 14">
    <name type="scientific">Azomonas agilis</name>
    <dbReference type="NCBI Taxonomy" id="116849"/>
    <lineage>
        <taxon>Bacteria</taxon>
        <taxon>Pseudomonadati</taxon>
        <taxon>Pseudomonadota</taxon>
        <taxon>Gammaproteobacteria</taxon>
        <taxon>Pseudomonadales</taxon>
        <taxon>Pseudomonadaceae</taxon>
        <taxon>Azomonas</taxon>
    </lineage>
</organism>
<evidence type="ECO:0000256" key="1">
    <source>
        <dbReference type="ARBA" id="ARBA00004377"/>
    </source>
</evidence>
<dbReference type="GO" id="GO:0015628">
    <property type="term" value="P:protein secretion by the type II secretion system"/>
    <property type="evidence" value="ECO:0007669"/>
    <property type="project" value="InterPro"/>
</dbReference>
<evidence type="ECO:0000256" key="6">
    <source>
        <dbReference type="ARBA" id="ARBA00022692"/>
    </source>
</evidence>
<dbReference type="GO" id="GO:0005886">
    <property type="term" value="C:plasma membrane"/>
    <property type="evidence" value="ECO:0007669"/>
    <property type="project" value="UniProtKB-SubCell"/>
</dbReference>
<evidence type="ECO:0000256" key="9">
    <source>
        <dbReference type="ARBA" id="ARBA00025772"/>
    </source>
</evidence>
<dbReference type="SUPFAM" id="SSF54523">
    <property type="entry name" value="Pili subunits"/>
    <property type="match status" value="1"/>
</dbReference>
<evidence type="ECO:0000256" key="5">
    <source>
        <dbReference type="ARBA" id="ARBA00022519"/>
    </source>
</evidence>
<gene>
    <name evidence="13" type="ORF">LX59_02881</name>
</gene>
<keyword evidence="3" id="KW-1003">Cell membrane</keyword>
<keyword evidence="5" id="KW-0997">Cell inner membrane</keyword>